<feature type="domain" description="CENP-V/GFA" evidence="5">
    <location>
        <begin position="25"/>
        <end position="127"/>
    </location>
</feature>
<dbReference type="Pfam" id="PF04828">
    <property type="entry name" value="GFA"/>
    <property type="match status" value="1"/>
</dbReference>
<reference evidence="6" key="1">
    <citation type="journal article" date="2015" name="Nature">
        <title>Complex archaea that bridge the gap between prokaryotes and eukaryotes.</title>
        <authorList>
            <person name="Spang A."/>
            <person name="Saw J.H."/>
            <person name="Jorgensen S.L."/>
            <person name="Zaremba-Niedzwiedzka K."/>
            <person name="Martijn J."/>
            <person name="Lind A.E."/>
            <person name="van Eijk R."/>
            <person name="Schleper C."/>
            <person name="Guy L."/>
            <person name="Ettema T.J."/>
        </authorList>
    </citation>
    <scope>NUCLEOTIDE SEQUENCE</scope>
</reference>
<gene>
    <name evidence="6" type="ORF">LCGC14_0277120</name>
</gene>
<dbReference type="PANTHER" id="PTHR33337:SF40">
    <property type="entry name" value="CENP-V_GFA DOMAIN-CONTAINING PROTEIN-RELATED"/>
    <property type="match status" value="1"/>
</dbReference>
<organism evidence="6">
    <name type="scientific">marine sediment metagenome</name>
    <dbReference type="NCBI Taxonomy" id="412755"/>
    <lineage>
        <taxon>unclassified sequences</taxon>
        <taxon>metagenomes</taxon>
        <taxon>ecological metagenomes</taxon>
    </lineage>
</organism>
<proteinExistence type="inferred from homology"/>
<accession>A0A0F9U1Y4</accession>
<evidence type="ECO:0000256" key="3">
    <source>
        <dbReference type="ARBA" id="ARBA00022833"/>
    </source>
</evidence>
<dbReference type="PROSITE" id="PS51891">
    <property type="entry name" value="CENP_V_GFA"/>
    <property type="match status" value="1"/>
</dbReference>
<keyword evidence="3" id="KW-0862">Zinc</keyword>
<sequence length="177" mass="19513">MPDTRPLDADRATHRLSVRLPALPLTGGCQCGQVRYEIRKVPLAFYLCHCTECQRHTSSAYGESLRVDSASVVITGTLKTTRRTSDSGAVRLGDFCPDCGVRIQHRSKDNPTRLNIKAGTLDDTSWLVPAGHIWVRSKQSFVALGPDELTFDREPDDAGSASIRARWQTMLATGEPM</sequence>
<dbReference type="AlphaFoldDB" id="A0A0F9U1Y4"/>
<protein>
    <recommendedName>
        <fullName evidence="5">CENP-V/GFA domain-containing protein</fullName>
    </recommendedName>
</protein>
<comment type="caution">
    <text evidence="6">The sequence shown here is derived from an EMBL/GenBank/DDBJ whole genome shotgun (WGS) entry which is preliminary data.</text>
</comment>
<evidence type="ECO:0000313" key="6">
    <source>
        <dbReference type="EMBL" id="KKN85584.1"/>
    </source>
</evidence>
<evidence type="ECO:0000256" key="2">
    <source>
        <dbReference type="ARBA" id="ARBA00022723"/>
    </source>
</evidence>
<evidence type="ECO:0000256" key="4">
    <source>
        <dbReference type="ARBA" id="ARBA00023239"/>
    </source>
</evidence>
<evidence type="ECO:0000259" key="5">
    <source>
        <dbReference type="PROSITE" id="PS51891"/>
    </source>
</evidence>
<dbReference type="Gene3D" id="3.90.1590.10">
    <property type="entry name" value="glutathione-dependent formaldehyde- activating enzyme (gfa)"/>
    <property type="match status" value="1"/>
</dbReference>
<dbReference type="InterPro" id="IPR006913">
    <property type="entry name" value="CENP-V/GFA"/>
</dbReference>
<evidence type="ECO:0000256" key="1">
    <source>
        <dbReference type="ARBA" id="ARBA00005495"/>
    </source>
</evidence>
<keyword evidence="2" id="KW-0479">Metal-binding</keyword>
<keyword evidence="4" id="KW-0456">Lyase</keyword>
<dbReference type="GO" id="GO:0046872">
    <property type="term" value="F:metal ion binding"/>
    <property type="evidence" value="ECO:0007669"/>
    <property type="project" value="UniProtKB-KW"/>
</dbReference>
<dbReference type="PANTHER" id="PTHR33337">
    <property type="entry name" value="GFA DOMAIN-CONTAINING PROTEIN"/>
    <property type="match status" value="1"/>
</dbReference>
<name>A0A0F9U1Y4_9ZZZZ</name>
<comment type="similarity">
    <text evidence="1">Belongs to the Gfa family.</text>
</comment>
<dbReference type="InterPro" id="IPR011057">
    <property type="entry name" value="Mss4-like_sf"/>
</dbReference>
<dbReference type="EMBL" id="LAZR01000157">
    <property type="protein sequence ID" value="KKN85584.1"/>
    <property type="molecule type" value="Genomic_DNA"/>
</dbReference>
<dbReference type="GO" id="GO:0016846">
    <property type="term" value="F:carbon-sulfur lyase activity"/>
    <property type="evidence" value="ECO:0007669"/>
    <property type="project" value="InterPro"/>
</dbReference>
<dbReference type="SUPFAM" id="SSF51316">
    <property type="entry name" value="Mss4-like"/>
    <property type="match status" value="1"/>
</dbReference>